<feature type="transmembrane region" description="Helical" evidence="10">
    <location>
        <begin position="236"/>
        <end position="256"/>
    </location>
</feature>
<dbReference type="SUPFAM" id="SSF103473">
    <property type="entry name" value="MFS general substrate transporter"/>
    <property type="match status" value="1"/>
</dbReference>
<feature type="transmembrane region" description="Helical" evidence="10">
    <location>
        <begin position="118"/>
        <end position="138"/>
    </location>
</feature>
<feature type="transmembrane region" description="Helical" evidence="10">
    <location>
        <begin position="364"/>
        <end position="387"/>
    </location>
</feature>
<evidence type="ECO:0000256" key="7">
    <source>
        <dbReference type="ARBA" id="ARBA00023136"/>
    </source>
</evidence>
<name>A0A1N6MBY4_9ASCO</name>
<feature type="transmembrane region" description="Helical" evidence="10">
    <location>
        <begin position="158"/>
        <end position="179"/>
    </location>
</feature>
<feature type="transmembrane region" description="Helical" evidence="10">
    <location>
        <begin position="268"/>
        <end position="287"/>
    </location>
</feature>
<proteinExistence type="inferred from homology"/>
<dbReference type="InterPro" id="IPR036259">
    <property type="entry name" value="MFS_trans_sf"/>
</dbReference>
<dbReference type="Gene3D" id="1.20.1250.20">
    <property type="entry name" value="MFS general substrate transporter like domains"/>
    <property type="match status" value="1"/>
</dbReference>
<evidence type="ECO:0000313" key="12">
    <source>
        <dbReference type="EMBL" id="SIP56044.1"/>
    </source>
</evidence>
<feature type="domain" description="Major facilitator superfamily (MFS) profile" evidence="11">
    <location>
        <begin position="1"/>
        <end position="421"/>
    </location>
</feature>
<dbReference type="GO" id="GO:0005351">
    <property type="term" value="F:carbohydrate:proton symporter activity"/>
    <property type="evidence" value="ECO:0007669"/>
    <property type="project" value="TreeGrafter"/>
</dbReference>
<gene>
    <name evidence="12" type="ORF">YAGA0_B09802g</name>
</gene>
<feature type="transmembrane region" description="Helical" evidence="10">
    <location>
        <begin position="299"/>
        <end position="318"/>
    </location>
</feature>
<dbReference type="InterPro" id="IPR005829">
    <property type="entry name" value="Sugar_transporter_CS"/>
</dbReference>
<dbReference type="FunFam" id="1.20.1250.20:FF:000078">
    <property type="entry name" value="MFS maltose transporter, putative"/>
    <property type="match status" value="1"/>
</dbReference>
<dbReference type="PANTHER" id="PTHR48022:SF5">
    <property type="entry name" value="ALPHA-GLUCOSIDES PERMEASE MPH2-RELATED"/>
    <property type="match status" value="1"/>
</dbReference>
<dbReference type="NCBIfam" id="TIGR00879">
    <property type="entry name" value="SP"/>
    <property type="match status" value="1"/>
</dbReference>
<dbReference type="InterPro" id="IPR005828">
    <property type="entry name" value="MFS_sugar_transport-like"/>
</dbReference>
<evidence type="ECO:0000259" key="11">
    <source>
        <dbReference type="PROSITE" id="PS50850"/>
    </source>
</evidence>
<dbReference type="AlphaFoldDB" id="A0A1N6MBY4"/>
<keyword evidence="3 9" id="KW-0813">Transport</keyword>
<evidence type="ECO:0000256" key="4">
    <source>
        <dbReference type="ARBA" id="ARBA00022597"/>
    </source>
</evidence>
<dbReference type="InterPro" id="IPR050360">
    <property type="entry name" value="MFS_Sugar_Transporters"/>
</dbReference>
<feature type="transmembrane region" description="Helical" evidence="10">
    <location>
        <begin position="61"/>
        <end position="81"/>
    </location>
</feature>
<evidence type="ECO:0000256" key="9">
    <source>
        <dbReference type="RuleBase" id="RU003346"/>
    </source>
</evidence>
<dbReference type="GO" id="GO:0000023">
    <property type="term" value="P:maltose metabolic process"/>
    <property type="evidence" value="ECO:0007669"/>
    <property type="project" value="UniProtKB-KW"/>
</dbReference>
<keyword evidence="6 10" id="KW-1133">Transmembrane helix</keyword>
<dbReference type="Pfam" id="PF00083">
    <property type="entry name" value="Sugar_tr"/>
    <property type="match status" value="1"/>
</dbReference>
<evidence type="ECO:0000256" key="5">
    <source>
        <dbReference type="ARBA" id="ARBA00022692"/>
    </source>
</evidence>
<feature type="transmembrane region" description="Helical" evidence="10">
    <location>
        <begin position="330"/>
        <end position="352"/>
    </location>
</feature>
<dbReference type="PANTHER" id="PTHR48022">
    <property type="entry name" value="PLASTIDIC GLUCOSE TRANSPORTER 4"/>
    <property type="match status" value="1"/>
</dbReference>
<protein>
    <submittedName>
        <fullName evidence="12">Putative Sugar Porter</fullName>
    </submittedName>
</protein>
<dbReference type="PROSITE" id="PS00216">
    <property type="entry name" value="SUGAR_TRANSPORT_1"/>
    <property type="match status" value="1"/>
</dbReference>
<organism evidence="12">
    <name type="scientific">Yarrowia galli</name>
    <dbReference type="NCBI Taxonomy" id="197054"/>
    <lineage>
        <taxon>Eukaryota</taxon>
        <taxon>Fungi</taxon>
        <taxon>Dikarya</taxon>
        <taxon>Ascomycota</taxon>
        <taxon>Saccharomycotina</taxon>
        <taxon>Dipodascomycetes</taxon>
        <taxon>Dipodascales</taxon>
        <taxon>Dipodascales incertae sedis</taxon>
        <taxon>Yarrowia</taxon>
    </lineage>
</organism>
<dbReference type="EMBL" id="LT671721">
    <property type="protein sequence ID" value="SIP56044.1"/>
    <property type="molecule type" value="Genomic_DNA"/>
</dbReference>
<comment type="similarity">
    <text evidence="2 9">Belongs to the major facilitator superfamily. Sugar transporter (TC 2.A.1.1) family.</text>
</comment>
<evidence type="ECO:0000256" key="6">
    <source>
        <dbReference type="ARBA" id="ARBA00022989"/>
    </source>
</evidence>
<keyword evidence="8" id="KW-0462">Maltose metabolism</keyword>
<keyword evidence="5 10" id="KW-0812">Transmembrane</keyword>
<evidence type="ECO:0000256" key="10">
    <source>
        <dbReference type="SAM" id="Phobius"/>
    </source>
</evidence>
<dbReference type="InterPro" id="IPR020846">
    <property type="entry name" value="MFS_dom"/>
</dbReference>
<accession>A0A1N6MBY4</accession>
<dbReference type="GO" id="GO:0016020">
    <property type="term" value="C:membrane"/>
    <property type="evidence" value="ECO:0007669"/>
    <property type="project" value="UniProtKB-SubCell"/>
</dbReference>
<feature type="transmembrane region" description="Helical" evidence="10">
    <location>
        <begin position="399"/>
        <end position="417"/>
    </location>
</feature>
<sequence>MVPSFYALPLFQRKYGVQLPNGDWTIEAKWQTAFQVGVPVGRIVGALGVGWLADKFGRKKVTIGALCWIVAVTFLLFFANGKAMLCAGWIISGIVWGVFSNTAPTYISEVCPIKLRSLLAATINLSWVAGQFIATGVVTGTSTRTDEWAYRIPLAVQWVFPAILIPTLCFAPESPWWLVRQGELERARHALSRLADGSKIDLDAHVEHMVQTDKEEDKSGTLAECFKGSDLHRTEICAMICAIQPLCGGNIISYFAFFFQLTGIPQEIIFKLTLGLTGLGFLSTMASSIPIAMIGRRPFMISGLSVLATSLFIMGILGCFRTKGTNWGTAVLLFVWTAAYDMTIGPGAFVVYSESSSVRLRSKTIAIGSIATSVVTLIFNIAVPYMLNEGEADMKGLVGFVYGPLCILSIIWVYFRLPELKGLSYMEIDRLFEGEKPVKESGSV</sequence>
<reference evidence="12" key="1">
    <citation type="submission" date="2016-11" db="EMBL/GenBank/DDBJ databases">
        <authorList>
            <person name="Jaros S."/>
            <person name="Januszkiewicz K."/>
            <person name="Wedrychowicz H."/>
        </authorList>
    </citation>
    <scope>NUCLEOTIDE SEQUENCE</scope>
    <source>
        <strain evidence="12">CBS 9722</strain>
    </source>
</reference>
<keyword evidence="7 10" id="KW-0472">Membrane</keyword>
<evidence type="ECO:0000256" key="8">
    <source>
        <dbReference type="ARBA" id="ARBA00026248"/>
    </source>
</evidence>
<keyword evidence="4" id="KW-0762">Sugar transport</keyword>
<feature type="transmembrane region" description="Helical" evidence="10">
    <location>
        <begin position="87"/>
        <end position="106"/>
    </location>
</feature>
<dbReference type="PROSITE" id="PS50850">
    <property type="entry name" value="MFS"/>
    <property type="match status" value="1"/>
</dbReference>
<evidence type="ECO:0000256" key="1">
    <source>
        <dbReference type="ARBA" id="ARBA00004141"/>
    </source>
</evidence>
<reference evidence="12" key="2">
    <citation type="submission" date="2016-12" db="EMBL/GenBank/DDBJ databases">
        <title>Characterization of hexose transporters in Yarrowia lipolytica reveals new groups of Sugar Porters involved in yeast growth.</title>
        <authorList>
            <person name="Lazar Z."/>
            <person name="Neuveglise C."/>
            <person name="Rossignol T."/>
            <person name="Devillers H."/>
            <person name="Morin N."/>
            <person name="Robak M."/>
            <person name="Nicaud J.-M."/>
            <person name="Crutz-Le Coq A.-M."/>
        </authorList>
    </citation>
    <scope>NUCLEOTIDE SEQUENCE</scope>
    <source>
        <strain evidence="12">CBS 9722</strain>
    </source>
</reference>
<dbReference type="InterPro" id="IPR003663">
    <property type="entry name" value="Sugar/inositol_transpt"/>
</dbReference>
<evidence type="ECO:0000256" key="2">
    <source>
        <dbReference type="ARBA" id="ARBA00010992"/>
    </source>
</evidence>
<comment type="subcellular location">
    <subcellularLocation>
        <location evidence="1">Membrane</location>
        <topology evidence="1">Multi-pass membrane protein</topology>
    </subcellularLocation>
</comment>
<evidence type="ECO:0000256" key="3">
    <source>
        <dbReference type="ARBA" id="ARBA00022448"/>
    </source>
</evidence>